<feature type="region of interest" description="Disordered" evidence="1">
    <location>
        <begin position="48"/>
        <end position="79"/>
    </location>
</feature>
<evidence type="ECO:0000313" key="3">
    <source>
        <dbReference type="EMBL" id="CAF4290890.1"/>
    </source>
</evidence>
<dbReference type="Proteomes" id="UP000663887">
    <property type="component" value="Unassembled WGS sequence"/>
</dbReference>
<protein>
    <submittedName>
        <fullName evidence="2">Uncharacterized protein</fullName>
    </submittedName>
</protein>
<dbReference type="EMBL" id="CAJNRG010000040">
    <property type="protein sequence ID" value="CAF1950009.1"/>
    <property type="molecule type" value="Genomic_DNA"/>
</dbReference>
<proteinExistence type="predicted"/>
<organism evidence="2 4">
    <name type="scientific">Rotaria magnacalcarata</name>
    <dbReference type="NCBI Taxonomy" id="392030"/>
    <lineage>
        <taxon>Eukaryota</taxon>
        <taxon>Metazoa</taxon>
        <taxon>Spiralia</taxon>
        <taxon>Gnathifera</taxon>
        <taxon>Rotifera</taxon>
        <taxon>Eurotatoria</taxon>
        <taxon>Bdelloidea</taxon>
        <taxon>Philodinida</taxon>
        <taxon>Philodinidae</taxon>
        <taxon>Rotaria</taxon>
    </lineage>
</organism>
<comment type="caution">
    <text evidence="2">The sequence shown here is derived from an EMBL/GenBank/DDBJ whole genome shotgun (WGS) entry which is preliminary data.</text>
</comment>
<reference evidence="2" key="1">
    <citation type="submission" date="2021-02" db="EMBL/GenBank/DDBJ databases">
        <authorList>
            <person name="Nowell W R."/>
        </authorList>
    </citation>
    <scope>NUCLEOTIDE SEQUENCE</scope>
</reference>
<gene>
    <name evidence="3" type="ORF">UXM345_LOCUS32870</name>
    <name evidence="2" type="ORF">XDN619_LOCUS871</name>
</gene>
<feature type="compositionally biased region" description="Polar residues" evidence="1">
    <location>
        <begin position="48"/>
        <end position="57"/>
    </location>
</feature>
<dbReference type="AlphaFoldDB" id="A0A816LVL9"/>
<dbReference type="Proteomes" id="UP000663842">
    <property type="component" value="Unassembled WGS sequence"/>
</dbReference>
<evidence type="ECO:0000313" key="4">
    <source>
        <dbReference type="Proteomes" id="UP000663887"/>
    </source>
</evidence>
<dbReference type="EMBL" id="CAJOBF010010401">
    <property type="protein sequence ID" value="CAF4290890.1"/>
    <property type="molecule type" value="Genomic_DNA"/>
</dbReference>
<name>A0A816LVL9_9BILA</name>
<accession>A0A816LVL9</accession>
<sequence>MLIQSFSFVRVHIDSNVHLSFSFDISLPITHIHKEGYQSPVAPELYEQQTPVSNLKPTNERNTNKRPRINVPPPNQHQDELHQRMESEPRMMTYQTNNSKISFPLIIIKFNVEQNFSVKEITDDLILKWEHHHEIDLVVRARFGHLHFLLGFADDSSTFESLLDLSRWLQTLNEVEIQVKVPRQLPSEYSLVIQ</sequence>
<evidence type="ECO:0000313" key="2">
    <source>
        <dbReference type="EMBL" id="CAF1950009.1"/>
    </source>
</evidence>
<evidence type="ECO:0000256" key="1">
    <source>
        <dbReference type="SAM" id="MobiDB-lite"/>
    </source>
</evidence>